<dbReference type="GO" id="GO:0032259">
    <property type="term" value="P:methylation"/>
    <property type="evidence" value="ECO:0007669"/>
    <property type="project" value="UniProtKB-KW"/>
</dbReference>
<evidence type="ECO:0000259" key="6">
    <source>
        <dbReference type="Pfam" id="PF00856"/>
    </source>
</evidence>
<dbReference type="Gene3D" id="3.90.1420.10">
    <property type="entry name" value="Rubisco LSMT, substrate-binding domain"/>
    <property type="match status" value="1"/>
</dbReference>
<keyword evidence="9" id="KW-1185">Reference proteome</keyword>
<dbReference type="PANTHER" id="PTHR13271:SF137">
    <property type="entry name" value="SET DOMAIN-CONTAINING PROTEIN"/>
    <property type="match status" value="1"/>
</dbReference>
<accession>A0A1V9ZS68</accession>
<sequence>MQRPKRTTPASDDEASEVAPLAPEVTPLAVEKDSSSALREGSATSSVFTKLICVIFFVAACFGLDEVRFLHVLLYASHANRPMVNLGIFFCTVVVLLGSYMEYYRASYLGEKLNYESAKTTTQAMLASMILAGVSFSFGLWPVWGWLTWPILFMWLWGFIVPLVVVLPNLLQRIVFGGMIAEGKKLIDAMEGVHRCQNAFWIVVQVSYVLLYVRNDEARFVRWLAENGACVDALAITHNLAGGRGVVATRDLAPDEEALAIPEKLMISEASVKLDKDLGPIFAQHRDLFSRDDPLLATFLTYHIHLQSDSFYFPYLSTLPTPETIQNWSLDELACLQDPQLTQVAEQRNLEIAHWYERITSRLFRLHPELFDEESFPQTSFCFAWQTVQARTFGRRLPWTALVPFADMLNHANYATVYTFDDHKFRWHSSVGYKAGDQVFNSYGRRPNHQLLLDYGFALPDNAWDYLDLDLSLDSKYASILSKFQRRAVMIKARLMPFKTRFRLGPDSTVDALIPYFRCHFLKEAHDDVDVTTPVADVGVERQAWAALLEFLQERAAAFPTTLADDVALLSQSTAPARLLIALTFRIGRKRLLARAQAATQAALDALTAPIETT</sequence>
<dbReference type="InterPro" id="IPR001214">
    <property type="entry name" value="SET_dom"/>
</dbReference>
<reference evidence="8 9" key="1">
    <citation type="journal article" date="2014" name="Genome Biol. Evol.">
        <title>The secreted proteins of Achlya hypogyna and Thraustotheca clavata identify the ancestral oomycete secretome and reveal gene acquisitions by horizontal gene transfer.</title>
        <authorList>
            <person name="Misner I."/>
            <person name="Blouin N."/>
            <person name="Leonard G."/>
            <person name="Richards T.A."/>
            <person name="Lane C.E."/>
        </authorList>
    </citation>
    <scope>NUCLEOTIDE SEQUENCE [LARGE SCALE GENOMIC DNA]</scope>
    <source>
        <strain evidence="8 9">ATCC 48635</strain>
    </source>
</reference>
<evidence type="ECO:0000256" key="2">
    <source>
        <dbReference type="ARBA" id="ARBA00022679"/>
    </source>
</evidence>
<protein>
    <recommendedName>
        <fullName evidence="10">SET domain-containing protein</fullName>
    </recommendedName>
</protein>
<dbReference type="SUPFAM" id="SSF82199">
    <property type="entry name" value="SET domain"/>
    <property type="match status" value="1"/>
</dbReference>
<dbReference type="Pfam" id="PF20479">
    <property type="entry name" value="TMEM128"/>
    <property type="match status" value="1"/>
</dbReference>
<dbReference type="InterPro" id="IPR046341">
    <property type="entry name" value="SET_dom_sf"/>
</dbReference>
<feature type="domain" description="SET" evidence="6">
    <location>
        <begin position="243"/>
        <end position="444"/>
    </location>
</feature>
<organism evidence="8 9">
    <name type="scientific">Achlya hypogyna</name>
    <name type="common">Oomycete</name>
    <name type="synonym">Protoachlya hypogyna</name>
    <dbReference type="NCBI Taxonomy" id="1202772"/>
    <lineage>
        <taxon>Eukaryota</taxon>
        <taxon>Sar</taxon>
        <taxon>Stramenopiles</taxon>
        <taxon>Oomycota</taxon>
        <taxon>Saprolegniomycetes</taxon>
        <taxon>Saprolegniales</taxon>
        <taxon>Achlyaceae</taxon>
        <taxon>Achlya</taxon>
    </lineage>
</organism>
<dbReference type="CDD" id="cd10527">
    <property type="entry name" value="SET_LSMT"/>
    <property type="match status" value="1"/>
</dbReference>
<dbReference type="Pfam" id="PF00856">
    <property type="entry name" value="SET"/>
    <property type="match status" value="1"/>
</dbReference>
<dbReference type="SUPFAM" id="SSF81822">
    <property type="entry name" value="RuBisCo LSMT C-terminal, substrate-binding domain"/>
    <property type="match status" value="1"/>
</dbReference>
<dbReference type="Pfam" id="PF09273">
    <property type="entry name" value="Rubis-subs-bind"/>
    <property type="match status" value="1"/>
</dbReference>
<name>A0A1V9ZS68_ACHHY</name>
<feature type="transmembrane region" description="Helical" evidence="5">
    <location>
        <begin position="150"/>
        <end position="171"/>
    </location>
</feature>
<evidence type="ECO:0000313" key="9">
    <source>
        <dbReference type="Proteomes" id="UP000243579"/>
    </source>
</evidence>
<dbReference type="GO" id="GO:0016279">
    <property type="term" value="F:protein-lysine N-methyltransferase activity"/>
    <property type="evidence" value="ECO:0007669"/>
    <property type="project" value="TreeGrafter"/>
</dbReference>
<feature type="region of interest" description="Disordered" evidence="4">
    <location>
        <begin position="1"/>
        <end position="22"/>
    </location>
</feature>
<keyword evidence="1" id="KW-0489">Methyltransferase</keyword>
<dbReference type="InterPro" id="IPR036464">
    <property type="entry name" value="Rubisco_LSMT_subst-bd_sf"/>
</dbReference>
<dbReference type="Proteomes" id="UP000243579">
    <property type="component" value="Unassembled WGS sequence"/>
</dbReference>
<comment type="caution">
    <text evidence="8">The sequence shown here is derived from an EMBL/GenBank/DDBJ whole genome shotgun (WGS) entry which is preliminary data.</text>
</comment>
<dbReference type="Gene3D" id="3.90.1410.10">
    <property type="entry name" value="set domain protein methyltransferase, domain 1"/>
    <property type="match status" value="1"/>
</dbReference>
<dbReference type="STRING" id="1202772.A0A1V9ZS68"/>
<feature type="domain" description="Rubisco LSMT substrate-binding" evidence="7">
    <location>
        <begin position="497"/>
        <end position="593"/>
    </location>
</feature>
<keyword evidence="5" id="KW-1133">Transmembrane helix</keyword>
<dbReference type="InterPro" id="IPR033579">
    <property type="entry name" value="TMEM128"/>
</dbReference>
<feature type="transmembrane region" description="Helical" evidence="5">
    <location>
        <begin position="124"/>
        <end position="144"/>
    </location>
</feature>
<dbReference type="InterPro" id="IPR015353">
    <property type="entry name" value="Rubisco_LSMT_subst-bd"/>
</dbReference>
<evidence type="ECO:0000256" key="4">
    <source>
        <dbReference type="SAM" id="MobiDB-lite"/>
    </source>
</evidence>
<keyword evidence="2" id="KW-0808">Transferase</keyword>
<proteinExistence type="predicted"/>
<feature type="transmembrane region" description="Helical" evidence="5">
    <location>
        <begin position="84"/>
        <end position="103"/>
    </location>
</feature>
<dbReference type="PANTHER" id="PTHR13271">
    <property type="entry name" value="UNCHARACTERIZED PUTATIVE METHYLTRANSFERASE"/>
    <property type="match status" value="1"/>
</dbReference>
<keyword evidence="5" id="KW-0812">Transmembrane</keyword>
<evidence type="ECO:0000256" key="1">
    <source>
        <dbReference type="ARBA" id="ARBA00022603"/>
    </source>
</evidence>
<keyword evidence="3" id="KW-0949">S-adenosyl-L-methionine</keyword>
<evidence type="ECO:0008006" key="10">
    <source>
        <dbReference type="Google" id="ProtNLM"/>
    </source>
</evidence>
<dbReference type="OrthoDB" id="341421at2759"/>
<evidence type="ECO:0000313" key="8">
    <source>
        <dbReference type="EMBL" id="OQS00819.1"/>
    </source>
</evidence>
<evidence type="ECO:0000256" key="5">
    <source>
        <dbReference type="SAM" id="Phobius"/>
    </source>
</evidence>
<dbReference type="InterPro" id="IPR050600">
    <property type="entry name" value="SETD3_SETD6_MTase"/>
</dbReference>
<keyword evidence="5" id="KW-0472">Membrane</keyword>
<dbReference type="EMBL" id="JNBR01000022">
    <property type="protein sequence ID" value="OQS00819.1"/>
    <property type="molecule type" value="Genomic_DNA"/>
</dbReference>
<evidence type="ECO:0000256" key="3">
    <source>
        <dbReference type="ARBA" id="ARBA00022691"/>
    </source>
</evidence>
<gene>
    <name evidence="8" type="ORF">ACHHYP_02406</name>
</gene>
<evidence type="ECO:0000259" key="7">
    <source>
        <dbReference type="Pfam" id="PF09273"/>
    </source>
</evidence>
<dbReference type="AlphaFoldDB" id="A0A1V9ZS68"/>